<evidence type="ECO:0000313" key="2">
    <source>
        <dbReference type="Proteomes" id="UP000076586"/>
    </source>
</evidence>
<dbReference type="PANTHER" id="PTHR34986:SF1">
    <property type="entry name" value="PROTEIN YIAL"/>
    <property type="match status" value="1"/>
</dbReference>
<dbReference type="RefSeq" id="WP_068701002.1">
    <property type="nucleotide sequence ID" value="NZ_BDCR01000001.1"/>
</dbReference>
<dbReference type="InterPro" id="IPR004375">
    <property type="entry name" value="NanQ/TabA/YiaL"/>
</dbReference>
<organism evidence="1 2">
    <name type="scientific">Paludibacter jiangxiensis</name>
    <dbReference type="NCBI Taxonomy" id="681398"/>
    <lineage>
        <taxon>Bacteria</taxon>
        <taxon>Pseudomonadati</taxon>
        <taxon>Bacteroidota</taxon>
        <taxon>Bacteroidia</taxon>
        <taxon>Bacteroidales</taxon>
        <taxon>Paludibacteraceae</taxon>
        <taxon>Paludibacter</taxon>
    </lineage>
</organism>
<protein>
    <submittedName>
        <fullName evidence="1">YhcH/YjgK/YiaL family protein</fullName>
    </submittedName>
</protein>
<dbReference type="AlphaFoldDB" id="A0A170Y1W1"/>
<dbReference type="Pfam" id="PF04074">
    <property type="entry name" value="DUF386"/>
    <property type="match status" value="1"/>
</dbReference>
<dbReference type="OrthoDB" id="9792756at2"/>
<dbReference type="PANTHER" id="PTHR34986">
    <property type="entry name" value="EVOLVED BETA-GALACTOSIDASE SUBUNIT BETA"/>
    <property type="match status" value="1"/>
</dbReference>
<dbReference type="Proteomes" id="UP000076586">
    <property type="component" value="Unassembled WGS sequence"/>
</dbReference>
<dbReference type="InterPro" id="IPR037012">
    <property type="entry name" value="NanQ/TabA/YiaL_sf"/>
</dbReference>
<dbReference type="Gene3D" id="2.60.120.370">
    <property type="entry name" value="YhcH/YjgK/YiaL"/>
    <property type="match status" value="1"/>
</dbReference>
<accession>A0A170Y1W1</accession>
<dbReference type="STRING" id="681398.PJIAN_117"/>
<comment type="caution">
    <text evidence="1">The sequence shown here is derived from an EMBL/GenBank/DDBJ whole genome shotgun (WGS) entry which is preliminary data.</text>
</comment>
<sequence>MILASLADSAQYEALHPLFHQAFEYVKQNDLTQAPAGKIVLDGDKLFISVSDITGKTPEAARIETHAKYIDIQLPLTAPETMGFLPVGDCKNSPDGYNETKDITFFTDKPSAYVKVEPGQFVAFFPHDGHAPCIGEGAIRKLVIKVLV</sequence>
<gene>
    <name evidence="1" type="ORF">PJIAN_117</name>
</gene>
<keyword evidence="2" id="KW-1185">Reference proteome</keyword>
<proteinExistence type="predicted"/>
<name>A0A170Y1W1_9BACT</name>
<reference evidence="2" key="1">
    <citation type="submission" date="2016-04" db="EMBL/GenBank/DDBJ databases">
        <title>Draft genome sequence of Paludibacter jiangxiensis strain NM7.</title>
        <authorList>
            <person name="Qiu Y."/>
            <person name="Matsuura N."/>
            <person name="Ohashi A."/>
            <person name="Tourlousse M.D."/>
            <person name="Sekiguchi Y."/>
        </authorList>
    </citation>
    <scope>NUCLEOTIDE SEQUENCE [LARGE SCALE GENOMIC DNA]</scope>
    <source>
        <strain evidence="2">NM7</strain>
    </source>
</reference>
<reference evidence="2" key="2">
    <citation type="journal article" date="2017" name="Genome Announc.">
        <title>Draft genome sequence of Paludibacter jiangxiensis NM7(T), a propionate-producing fermentative bacterium.</title>
        <authorList>
            <person name="Qiu Y.-L."/>
            <person name="Tourlousse D.M."/>
            <person name="Matsuura N."/>
            <person name="Ohashi A."/>
            <person name="Sekiguchi Y."/>
        </authorList>
    </citation>
    <scope>NUCLEOTIDE SEQUENCE [LARGE SCALE GENOMIC DNA]</scope>
    <source>
        <strain evidence="2">NM7</strain>
    </source>
</reference>
<dbReference type="EMBL" id="BDCR01000001">
    <property type="protein sequence ID" value="GAT61438.1"/>
    <property type="molecule type" value="Genomic_DNA"/>
</dbReference>
<dbReference type="SUPFAM" id="SSF51197">
    <property type="entry name" value="Clavaminate synthase-like"/>
    <property type="match status" value="1"/>
</dbReference>
<dbReference type="NCBIfam" id="TIGR00022">
    <property type="entry name" value="YhcH/YjgK/YiaL family protein"/>
    <property type="match status" value="1"/>
</dbReference>
<dbReference type="GO" id="GO:0005829">
    <property type="term" value="C:cytosol"/>
    <property type="evidence" value="ECO:0007669"/>
    <property type="project" value="TreeGrafter"/>
</dbReference>
<evidence type="ECO:0000313" key="1">
    <source>
        <dbReference type="EMBL" id="GAT61438.1"/>
    </source>
</evidence>